<dbReference type="Proteomes" id="UP000094463">
    <property type="component" value="Chromosome"/>
</dbReference>
<dbReference type="STRING" id="632773.BBEV_0456"/>
<dbReference type="OrthoDB" id="244056at2"/>
<sequence length="304" mass="33339">MLRGHDESLRKLGLPGRDRPEQATSDRRFADGAQFRTEVSTVNSLAALEAVFQAADRHGIVVNRIAETYGIFRHRTEELTDMLNLCRERGTEINLSIGPRAPYDISPTAKSKHGAQIGYRLRGMDQVLDAVEDVRRAVSLGARGITLYDEGLLWVLHRMKKSGELPEDLQLKISAHAGQANPASFQLLESIGATSINPVRDLTLPMLTAIRESVDVPMDVHVDNPESSGGFVRIYDAPDMIRICSPMYLKSGNVMISGHGQKTSADNGASMVEQMSVVLEHIGRYYPDVVQSKPGNGPAIPVKV</sequence>
<dbReference type="RefSeq" id="WP_069363983.1">
    <property type="nucleotide sequence ID" value="NZ_CP012502.1"/>
</dbReference>
<evidence type="ECO:0008006" key="4">
    <source>
        <dbReference type="Google" id="ProtNLM"/>
    </source>
</evidence>
<dbReference type="KEGG" id="bbev:BBEV_0456"/>
<evidence type="ECO:0000313" key="3">
    <source>
        <dbReference type="Proteomes" id="UP000094463"/>
    </source>
</evidence>
<keyword evidence="3" id="KW-1185">Reference proteome</keyword>
<feature type="region of interest" description="Disordered" evidence="1">
    <location>
        <begin position="1"/>
        <end position="25"/>
    </location>
</feature>
<name>A0A1D7QS66_9BACI</name>
<reference evidence="2 3" key="1">
    <citation type="submission" date="2015-08" db="EMBL/GenBank/DDBJ databases">
        <title>The complete genome sequence of Bacillus beveridgei MLTeJB.</title>
        <authorList>
            <person name="Hanson T.E."/>
            <person name="Mesa C."/>
            <person name="Basesman S.M."/>
            <person name="Oremland R.S."/>
        </authorList>
    </citation>
    <scope>NUCLEOTIDE SEQUENCE [LARGE SCALE GENOMIC DNA]</scope>
    <source>
        <strain evidence="2 3">MLTeJB</strain>
    </source>
</reference>
<proteinExistence type="predicted"/>
<protein>
    <recommendedName>
        <fullName evidence="4">Peptidase</fullName>
    </recommendedName>
</protein>
<dbReference type="AlphaFoldDB" id="A0A1D7QS66"/>
<gene>
    <name evidence="2" type="ORF">BBEV_0456</name>
</gene>
<accession>A0A1D7QS66</accession>
<evidence type="ECO:0000256" key="1">
    <source>
        <dbReference type="SAM" id="MobiDB-lite"/>
    </source>
</evidence>
<dbReference type="EMBL" id="CP012502">
    <property type="protein sequence ID" value="AOM81850.1"/>
    <property type="molecule type" value="Genomic_DNA"/>
</dbReference>
<evidence type="ECO:0000313" key="2">
    <source>
        <dbReference type="EMBL" id="AOM81850.1"/>
    </source>
</evidence>
<organism evidence="2 3">
    <name type="scientific">Salisediminibacterium beveridgei</name>
    <dbReference type="NCBI Taxonomy" id="632773"/>
    <lineage>
        <taxon>Bacteria</taxon>
        <taxon>Bacillati</taxon>
        <taxon>Bacillota</taxon>
        <taxon>Bacilli</taxon>
        <taxon>Bacillales</taxon>
        <taxon>Bacillaceae</taxon>
        <taxon>Salisediminibacterium</taxon>
    </lineage>
</organism>